<gene>
    <name evidence="3" type="ORF">CXB51_008376</name>
</gene>
<evidence type="ECO:0000313" key="4">
    <source>
        <dbReference type="Proteomes" id="UP000701853"/>
    </source>
</evidence>
<evidence type="ECO:0000259" key="2">
    <source>
        <dbReference type="Pfam" id="PF14111"/>
    </source>
</evidence>
<accession>A0A8J5YZZ5</accession>
<reference evidence="3 4" key="1">
    <citation type="journal article" date="2021" name="bioRxiv">
        <title>The Gossypium anomalum genome as a resource for cotton improvement and evolutionary analysis of hybrid incompatibility.</title>
        <authorList>
            <person name="Grover C.E."/>
            <person name="Yuan D."/>
            <person name="Arick M.A."/>
            <person name="Miller E.R."/>
            <person name="Hu G."/>
            <person name="Peterson D.G."/>
            <person name="Wendel J.F."/>
            <person name="Udall J.A."/>
        </authorList>
    </citation>
    <scope>NUCLEOTIDE SEQUENCE [LARGE SCALE GENOMIC DNA]</scope>
    <source>
        <strain evidence="3">JFW-Udall</strain>
        <tissue evidence="3">Leaf</tissue>
    </source>
</reference>
<evidence type="ECO:0000256" key="1">
    <source>
        <dbReference type="SAM" id="MobiDB-lite"/>
    </source>
</evidence>
<dbReference type="InterPro" id="IPR025558">
    <property type="entry name" value="DUF4283"/>
</dbReference>
<dbReference type="Pfam" id="PF14111">
    <property type="entry name" value="DUF4283"/>
    <property type="match status" value="1"/>
</dbReference>
<comment type="caution">
    <text evidence="3">The sequence shown here is derived from an EMBL/GenBank/DDBJ whole genome shotgun (WGS) entry which is preliminary data.</text>
</comment>
<dbReference type="EMBL" id="JAHUZN010000004">
    <property type="protein sequence ID" value="KAG8497159.1"/>
    <property type="molecule type" value="Genomic_DNA"/>
</dbReference>
<name>A0A8J5YZZ5_9ROSI</name>
<evidence type="ECO:0000313" key="3">
    <source>
        <dbReference type="EMBL" id="KAG8497159.1"/>
    </source>
</evidence>
<dbReference type="PANTHER" id="PTHR31286">
    <property type="entry name" value="GLYCINE-RICH CELL WALL STRUCTURAL PROTEIN 1.8-LIKE"/>
    <property type="match status" value="1"/>
</dbReference>
<dbReference type="InterPro" id="IPR040256">
    <property type="entry name" value="At4g02000-like"/>
</dbReference>
<dbReference type="PANTHER" id="PTHR31286:SF153">
    <property type="entry name" value="DUF4283 DOMAIN PROTEIN"/>
    <property type="match status" value="1"/>
</dbReference>
<organism evidence="3 4">
    <name type="scientific">Gossypium anomalum</name>
    <dbReference type="NCBI Taxonomy" id="47600"/>
    <lineage>
        <taxon>Eukaryota</taxon>
        <taxon>Viridiplantae</taxon>
        <taxon>Streptophyta</taxon>
        <taxon>Embryophyta</taxon>
        <taxon>Tracheophyta</taxon>
        <taxon>Spermatophyta</taxon>
        <taxon>Magnoliopsida</taxon>
        <taxon>eudicotyledons</taxon>
        <taxon>Gunneridae</taxon>
        <taxon>Pentapetalae</taxon>
        <taxon>rosids</taxon>
        <taxon>malvids</taxon>
        <taxon>Malvales</taxon>
        <taxon>Malvaceae</taxon>
        <taxon>Malvoideae</taxon>
        <taxon>Gossypium</taxon>
    </lineage>
</organism>
<dbReference type="Proteomes" id="UP000701853">
    <property type="component" value="Chromosome 4"/>
</dbReference>
<feature type="region of interest" description="Disordered" evidence="1">
    <location>
        <begin position="283"/>
        <end position="317"/>
    </location>
</feature>
<dbReference type="AlphaFoldDB" id="A0A8J5YZZ5"/>
<keyword evidence="4" id="KW-1185">Reference proteome</keyword>
<dbReference type="OrthoDB" id="1001312at2759"/>
<protein>
    <recommendedName>
        <fullName evidence="2">DUF4283 domain-containing protein</fullName>
    </recommendedName>
</protein>
<proteinExistence type="predicted"/>
<sequence length="349" mass="40104">MDVFIGRMIDNWTREPKTKTDTQNWSNRGRCRQGITPAMEPSYMTGPVAATTVFQWPAGGPSVVNFLVFMVSLKDSDDVIVIKDDEEEEIIHIQKESDSDIVEEYLCLTGCFLTANIIHFPAMRSTMANLWHSVKGVQISDLGEKRFLFRFFHIMDLERVLKGSPWTFNNHLLILHQLMDGDDPLKVPLIYTNFWVQIHEIPLRFFSEALARQIGGFIGKFIEYDGHSDSFCHSNMELGFEVTEMGWNLSIRAQSRRALAMNRVNLERNLNWVSNVEVGSSKIHEQTEIEHDGKDGVIEGGDGKKRPRREDDRSLMREETSSLVLIRRRGLEKNLLVSMAAKRQVDRSQ</sequence>
<feature type="domain" description="DUF4283" evidence="2">
    <location>
        <begin position="106"/>
        <end position="178"/>
    </location>
</feature>